<dbReference type="GO" id="GO:0030246">
    <property type="term" value="F:carbohydrate binding"/>
    <property type="evidence" value="ECO:0007669"/>
    <property type="project" value="TreeGrafter"/>
</dbReference>
<dbReference type="InterPro" id="IPR025997">
    <property type="entry name" value="SBP_2_dom"/>
</dbReference>
<organism evidence="5 6">
    <name type="scientific">Horticoccus luteus</name>
    <dbReference type="NCBI Taxonomy" id="2862869"/>
    <lineage>
        <taxon>Bacteria</taxon>
        <taxon>Pseudomonadati</taxon>
        <taxon>Verrucomicrobiota</taxon>
        <taxon>Opitutia</taxon>
        <taxon>Opitutales</taxon>
        <taxon>Opitutaceae</taxon>
        <taxon>Horticoccus</taxon>
    </lineage>
</organism>
<name>A0A8F9XHB4_9BACT</name>
<evidence type="ECO:0000259" key="4">
    <source>
        <dbReference type="Pfam" id="PF13407"/>
    </source>
</evidence>
<dbReference type="Pfam" id="PF13407">
    <property type="entry name" value="Peripla_BP_4"/>
    <property type="match status" value="1"/>
</dbReference>
<feature type="chain" id="PRO_5034285335" evidence="3">
    <location>
        <begin position="23"/>
        <end position="336"/>
    </location>
</feature>
<proteinExistence type="inferred from homology"/>
<keyword evidence="6" id="KW-1185">Reference proteome</keyword>
<evidence type="ECO:0000256" key="1">
    <source>
        <dbReference type="ARBA" id="ARBA00004196"/>
    </source>
</evidence>
<dbReference type="GO" id="GO:0030288">
    <property type="term" value="C:outer membrane-bounded periplasmic space"/>
    <property type="evidence" value="ECO:0007669"/>
    <property type="project" value="TreeGrafter"/>
</dbReference>
<dbReference type="SUPFAM" id="SSF53822">
    <property type="entry name" value="Periplasmic binding protein-like I"/>
    <property type="match status" value="1"/>
</dbReference>
<dbReference type="PROSITE" id="PS51257">
    <property type="entry name" value="PROKAR_LIPOPROTEIN"/>
    <property type="match status" value="1"/>
</dbReference>
<dbReference type="PANTHER" id="PTHR30036">
    <property type="entry name" value="D-XYLOSE-BINDING PERIPLASMIC PROTEIN"/>
    <property type="match status" value="1"/>
</dbReference>
<gene>
    <name evidence="5" type="ORF">K0B96_00615</name>
</gene>
<protein>
    <submittedName>
        <fullName evidence="5">Substrate-binding domain-containing protein</fullName>
    </submittedName>
</protein>
<feature type="signal peptide" evidence="3">
    <location>
        <begin position="1"/>
        <end position="22"/>
    </location>
</feature>
<feature type="domain" description="Periplasmic binding protein" evidence="4">
    <location>
        <begin position="44"/>
        <end position="300"/>
    </location>
</feature>
<comment type="subcellular location">
    <subcellularLocation>
        <location evidence="1">Cell envelope</location>
    </subcellularLocation>
</comment>
<sequence length="336" mass="35861">MKRSLRLLRPAGLAAAALLALSACSKKSATTAAAAAPAQRTVLIGIIGKSQTNDVFQAAHAGARDAARELGPKYGVHVEIEIRTPNDEDATKQAEAIEALARRGADGIALSCSEANTVTPSIDKAVAKGIPVMCFDSDAPQSKRFAYYGTDDAYCGAIIMQRLAEEMGHHGSVAILAGNQSAPNLQKRVQGAKETLAKYPDMKLNDPGVFYHVETPEKAAEAVANAQNANPGIKGWAFVGGWPLFTADALKWPAGSIKVVSCDALPAQLNYIRDGHVGTLFAQDCYGWGHKSVEILLEKIMHDKSPDPARVIDPLTEVTKANVDSYAKNWSKWLAR</sequence>
<dbReference type="InterPro" id="IPR050555">
    <property type="entry name" value="Bact_Solute-Bind_Prot2"/>
</dbReference>
<reference evidence="5" key="1">
    <citation type="submission" date="2021-08" db="EMBL/GenBank/DDBJ databases">
        <title>Genome of a novel bacterium of the phylum Verrucomicrobia, Oleiharenicola sp. KSB-15.</title>
        <authorList>
            <person name="Chung J.-H."/>
            <person name="Ahn J.-H."/>
            <person name="Yoon Y."/>
            <person name="Kim D.-Y."/>
            <person name="An S.-H."/>
            <person name="Park I."/>
            <person name="Yeon J."/>
        </authorList>
    </citation>
    <scope>NUCLEOTIDE SEQUENCE</scope>
    <source>
        <strain evidence="5">KSB-15</strain>
    </source>
</reference>
<evidence type="ECO:0000256" key="3">
    <source>
        <dbReference type="SAM" id="SignalP"/>
    </source>
</evidence>
<evidence type="ECO:0000313" key="6">
    <source>
        <dbReference type="Proteomes" id="UP000825051"/>
    </source>
</evidence>
<dbReference type="Gene3D" id="3.40.50.2300">
    <property type="match status" value="2"/>
</dbReference>
<comment type="similarity">
    <text evidence="2">Belongs to the bacterial solute-binding protein 2 family.</text>
</comment>
<evidence type="ECO:0000313" key="5">
    <source>
        <dbReference type="EMBL" id="QYM79150.1"/>
    </source>
</evidence>
<dbReference type="InterPro" id="IPR028082">
    <property type="entry name" value="Peripla_BP_I"/>
</dbReference>
<dbReference type="PANTHER" id="PTHR30036:SF7">
    <property type="entry name" value="ABC TRANSPORTER PERIPLASMIC-BINDING PROTEIN YPHF"/>
    <property type="match status" value="1"/>
</dbReference>
<evidence type="ECO:0000256" key="2">
    <source>
        <dbReference type="ARBA" id="ARBA00007639"/>
    </source>
</evidence>
<dbReference type="KEGG" id="ole:K0B96_00615"/>
<dbReference type="Proteomes" id="UP000825051">
    <property type="component" value="Chromosome"/>
</dbReference>
<dbReference type="EMBL" id="CP080507">
    <property type="protein sequence ID" value="QYM79150.1"/>
    <property type="molecule type" value="Genomic_DNA"/>
</dbReference>
<keyword evidence="3" id="KW-0732">Signal</keyword>
<accession>A0A8F9XHB4</accession>
<dbReference type="AlphaFoldDB" id="A0A8F9XHB4"/>
<dbReference type="RefSeq" id="WP_220162644.1">
    <property type="nucleotide sequence ID" value="NZ_CP080507.1"/>
</dbReference>